<accession>A0A239B6G6</accession>
<gene>
    <name evidence="2" type="ORF">SAMN05446037_100328</name>
</gene>
<dbReference type="InterPro" id="IPR024617">
    <property type="entry name" value="DUF3870"/>
</dbReference>
<keyword evidence="3" id="KW-1185">Reference proteome</keyword>
<protein>
    <recommendedName>
        <fullName evidence="1">DUF3870 domain-containing protein</fullName>
    </recommendedName>
</protein>
<evidence type="ECO:0000313" key="3">
    <source>
        <dbReference type="Proteomes" id="UP000198304"/>
    </source>
</evidence>
<dbReference type="Proteomes" id="UP000198304">
    <property type="component" value="Unassembled WGS sequence"/>
</dbReference>
<evidence type="ECO:0000313" key="2">
    <source>
        <dbReference type="EMBL" id="SNS03272.1"/>
    </source>
</evidence>
<dbReference type="Pfam" id="PF12986">
    <property type="entry name" value="DUF3870"/>
    <property type="match status" value="1"/>
</dbReference>
<feature type="domain" description="DUF3870" evidence="1">
    <location>
        <begin position="15"/>
        <end position="107"/>
    </location>
</feature>
<reference evidence="2 3" key="1">
    <citation type="submission" date="2017-06" db="EMBL/GenBank/DDBJ databases">
        <authorList>
            <person name="Kim H.J."/>
            <person name="Triplett B.A."/>
        </authorList>
    </citation>
    <scope>NUCLEOTIDE SEQUENCE [LARGE SCALE GENOMIC DNA]</scope>
    <source>
        <strain evidence="2 3">SCA</strain>
    </source>
</reference>
<evidence type="ECO:0000259" key="1">
    <source>
        <dbReference type="Pfam" id="PF12986"/>
    </source>
</evidence>
<dbReference type="AlphaFoldDB" id="A0A239B6G6"/>
<dbReference type="RefSeq" id="WP_242975026.1">
    <property type="nucleotide sequence ID" value="NZ_FZOJ01000003.1"/>
</dbReference>
<sequence length="113" mass="12927">MNHHISEYYDKNTIYVIGNAKTNSDNAITQKFNSFFIGFVINGDTSEIIDLSCSATIRTTEHFIASLFIGKKFGKFDKDIEEEVKRRYLGSSQKAIIVAYKDAVKKYSELKQK</sequence>
<name>A0A239B6G6_9FIRM</name>
<organism evidence="2 3">
    <name type="scientific">Anaerovirgula multivorans</name>
    <dbReference type="NCBI Taxonomy" id="312168"/>
    <lineage>
        <taxon>Bacteria</taxon>
        <taxon>Bacillati</taxon>
        <taxon>Bacillota</taxon>
        <taxon>Clostridia</taxon>
        <taxon>Peptostreptococcales</taxon>
        <taxon>Natronincolaceae</taxon>
        <taxon>Anaerovirgula</taxon>
    </lineage>
</organism>
<dbReference type="EMBL" id="FZOJ01000003">
    <property type="protein sequence ID" value="SNS03272.1"/>
    <property type="molecule type" value="Genomic_DNA"/>
</dbReference>
<proteinExistence type="predicted"/>